<evidence type="ECO:0000313" key="2">
    <source>
        <dbReference type="Proteomes" id="UP000556700"/>
    </source>
</evidence>
<sequence>MLISGNGLSNVNATICPQAPPFGVNLAYSVCKPAGTLADVVNVLGATNVPADIVPAASVKIPFMVPLKLAPYVNIGIGLLLTVTKSVPLIAFPVNMP</sequence>
<dbReference type="EMBL" id="CAIJDO010000036">
    <property type="protein sequence ID" value="CAD0000406.1"/>
    <property type="molecule type" value="Genomic_DNA"/>
</dbReference>
<organism evidence="1 2">
    <name type="scientific">Flavobacterium chungangense</name>
    <dbReference type="NCBI Taxonomy" id="554283"/>
    <lineage>
        <taxon>Bacteria</taxon>
        <taxon>Pseudomonadati</taxon>
        <taxon>Bacteroidota</taxon>
        <taxon>Flavobacteriia</taxon>
        <taxon>Flavobacteriales</taxon>
        <taxon>Flavobacteriaceae</taxon>
        <taxon>Flavobacterium</taxon>
    </lineage>
</organism>
<reference evidence="1 2" key="1">
    <citation type="submission" date="2020-06" db="EMBL/GenBank/DDBJ databases">
        <authorList>
            <person name="Criscuolo A."/>
        </authorList>
    </citation>
    <scope>NUCLEOTIDE SEQUENCE [LARGE SCALE GENOMIC DNA]</scope>
    <source>
        <strain evidence="2">CIP 110025</strain>
    </source>
</reference>
<proteinExistence type="predicted"/>
<keyword evidence="2" id="KW-1185">Reference proteome</keyword>
<accession>A0A6V6YLZ3</accession>
<evidence type="ECO:0000313" key="1">
    <source>
        <dbReference type="EMBL" id="CAD0000406.1"/>
    </source>
</evidence>
<name>A0A6V6YLZ3_9FLAO</name>
<gene>
    <name evidence="1" type="ORF">FLACHUCJ7_00025</name>
</gene>
<dbReference type="Proteomes" id="UP000556700">
    <property type="component" value="Unassembled WGS sequence"/>
</dbReference>
<comment type="caution">
    <text evidence="1">The sequence shown here is derived from an EMBL/GenBank/DDBJ whole genome shotgun (WGS) entry which is preliminary data.</text>
</comment>
<dbReference type="AlphaFoldDB" id="A0A6V6YLZ3"/>
<protein>
    <submittedName>
        <fullName evidence="1">Uncharacterized protein</fullName>
    </submittedName>
</protein>